<sequence>MTLRSILRASLLALVLAAPAARAGGFSTTNVQLLQGYSFDDNWIGHPEHGKITTLTLNTFSTWEYGDSFAFADLMRRDDAGAETSSVYLEWHPRLFVNQLLGQKEPALGFIRNWGVAGEVNQGNNFYAYLGGVGFDFVAPQFWVLGLNVYYRYDQYAHQQWQISPFWTVPFSVGPVPFLFTGFVDVNGTKSFTGKSGVEIWAQPELLVDVLAPFGGPKGKLYAGTEIYIHRGFATQGDVNEVVDTAVPQAMVQWTIF</sequence>
<gene>
    <name evidence="2" type="ORF">AMOR_27190</name>
</gene>
<feature type="signal peptide" evidence="1">
    <location>
        <begin position="1"/>
        <end position="23"/>
    </location>
</feature>
<dbReference type="RefSeq" id="WP_248361983.1">
    <property type="nucleotide sequence ID" value="NZ_AP025591.1"/>
</dbReference>
<dbReference type="EMBL" id="AP025591">
    <property type="protein sequence ID" value="BDG03723.1"/>
    <property type="molecule type" value="Genomic_DNA"/>
</dbReference>
<dbReference type="SUPFAM" id="SSF111364">
    <property type="entry name" value="Tsx-like channel"/>
    <property type="match status" value="1"/>
</dbReference>
<reference evidence="3" key="1">
    <citation type="journal article" date="2022" name="Int. J. Syst. Evol. Microbiol.">
        <title>Anaeromyxobacter oryzae sp. nov., Anaeromyxobacter diazotrophicus sp. nov. and Anaeromyxobacter paludicola sp. nov., isolated from paddy soils.</title>
        <authorList>
            <person name="Itoh H."/>
            <person name="Xu Z."/>
            <person name="Mise K."/>
            <person name="Masuda Y."/>
            <person name="Ushijima N."/>
            <person name="Hayakawa C."/>
            <person name="Shiratori Y."/>
            <person name="Senoo K."/>
        </authorList>
    </citation>
    <scope>NUCLEOTIDE SEQUENCE [LARGE SCALE GENOMIC DNA]</scope>
    <source>
        <strain evidence="3">Red232</strain>
    </source>
</reference>
<feature type="chain" id="PRO_5047202747" description="Nucleoside-specific outer membrane channel protein Tsx" evidence="1">
    <location>
        <begin position="24"/>
        <end position="257"/>
    </location>
</feature>
<dbReference type="InterPro" id="IPR036777">
    <property type="entry name" value="Channel_Tsx-like_sf"/>
</dbReference>
<evidence type="ECO:0000313" key="2">
    <source>
        <dbReference type="EMBL" id="BDG03723.1"/>
    </source>
</evidence>
<name>A0ABM7WW42_9BACT</name>
<evidence type="ECO:0000256" key="1">
    <source>
        <dbReference type="SAM" id="SignalP"/>
    </source>
</evidence>
<evidence type="ECO:0000313" key="3">
    <source>
        <dbReference type="Proteomes" id="UP001162891"/>
    </source>
</evidence>
<protein>
    <recommendedName>
        <fullName evidence="4">Nucleoside-specific outer membrane channel protein Tsx</fullName>
    </recommendedName>
</protein>
<organism evidence="2 3">
    <name type="scientific">Anaeromyxobacter oryzae</name>
    <dbReference type="NCBI Taxonomy" id="2918170"/>
    <lineage>
        <taxon>Bacteria</taxon>
        <taxon>Pseudomonadati</taxon>
        <taxon>Myxococcota</taxon>
        <taxon>Myxococcia</taxon>
        <taxon>Myxococcales</taxon>
        <taxon>Cystobacterineae</taxon>
        <taxon>Anaeromyxobacteraceae</taxon>
        <taxon>Anaeromyxobacter</taxon>
    </lineage>
</organism>
<dbReference type="Proteomes" id="UP001162891">
    <property type="component" value="Chromosome"/>
</dbReference>
<keyword evidence="3" id="KW-1185">Reference proteome</keyword>
<proteinExistence type="predicted"/>
<evidence type="ECO:0008006" key="4">
    <source>
        <dbReference type="Google" id="ProtNLM"/>
    </source>
</evidence>
<accession>A0ABM7WW42</accession>
<dbReference type="Gene3D" id="2.40.230.20">
    <property type="entry name" value="Nucleoside-specific channel-forming protein, Tsx-like"/>
    <property type="match status" value="1"/>
</dbReference>
<keyword evidence="1" id="KW-0732">Signal</keyword>